<comment type="caution">
    <text evidence="1">The sequence shown here is derived from an EMBL/GenBank/DDBJ whole genome shotgun (WGS) entry which is preliminary data.</text>
</comment>
<protein>
    <submittedName>
        <fullName evidence="1">NAD(P)-binding protein</fullName>
    </submittedName>
</protein>
<evidence type="ECO:0000313" key="1">
    <source>
        <dbReference type="EMBL" id="KAI0038398.1"/>
    </source>
</evidence>
<feature type="non-terminal residue" evidence="1">
    <location>
        <position position="1"/>
    </location>
</feature>
<dbReference type="EMBL" id="MU276511">
    <property type="protein sequence ID" value="KAI0038398.1"/>
    <property type="molecule type" value="Genomic_DNA"/>
</dbReference>
<proteinExistence type="predicted"/>
<organism evidence="1 2">
    <name type="scientific">Auriscalpium vulgare</name>
    <dbReference type="NCBI Taxonomy" id="40419"/>
    <lineage>
        <taxon>Eukaryota</taxon>
        <taxon>Fungi</taxon>
        <taxon>Dikarya</taxon>
        <taxon>Basidiomycota</taxon>
        <taxon>Agaricomycotina</taxon>
        <taxon>Agaricomycetes</taxon>
        <taxon>Russulales</taxon>
        <taxon>Auriscalpiaceae</taxon>
        <taxon>Auriscalpium</taxon>
    </lineage>
</organism>
<dbReference type="Proteomes" id="UP000814033">
    <property type="component" value="Unassembled WGS sequence"/>
</dbReference>
<sequence length="207" mass="22223">GYIGAWTIKYLVDNGYTVLAAVRTVAQGDVLTNCFPPYSGRVSSVVVPDILKASSPFFRVPSSAEFSSSQEGAYDDVVKDVEGIIHVASPVPRSSKDPQEVIGPAVSGTTGILKSAKATRVKRAVITSSASAVCGFRTDKEYNEVHLNTENTKTSSPLAVYNTTKTRTEKAAFDYVRATQPHYDLVTLLPAFNFGPYIHQASTASPL</sequence>
<keyword evidence="2" id="KW-1185">Reference proteome</keyword>
<feature type="non-terminal residue" evidence="1">
    <location>
        <position position="207"/>
    </location>
</feature>
<accession>A0ACB8R2Z3</accession>
<reference evidence="1" key="2">
    <citation type="journal article" date="2022" name="New Phytol.">
        <title>Evolutionary transition to the ectomycorrhizal habit in the genomes of a hyperdiverse lineage of mushroom-forming fungi.</title>
        <authorList>
            <person name="Looney B."/>
            <person name="Miyauchi S."/>
            <person name="Morin E."/>
            <person name="Drula E."/>
            <person name="Courty P.E."/>
            <person name="Kohler A."/>
            <person name="Kuo A."/>
            <person name="LaButti K."/>
            <person name="Pangilinan J."/>
            <person name="Lipzen A."/>
            <person name="Riley R."/>
            <person name="Andreopoulos W."/>
            <person name="He G."/>
            <person name="Johnson J."/>
            <person name="Nolan M."/>
            <person name="Tritt A."/>
            <person name="Barry K.W."/>
            <person name="Grigoriev I.V."/>
            <person name="Nagy L.G."/>
            <person name="Hibbett D."/>
            <person name="Henrissat B."/>
            <person name="Matheny P.B."/>
            <person name="Labbe J."/>
            <person name="Martin F.M."/>
        </authorList>
    </citation>
    <scope>NUCLEOTIDE SEQUENCE</scope>
    <source>
        <strain evidence="1">FP105234-sp</strain>
    </source>
</reference>
<name>A0ACB8R2Z3_9AGAM</name>
<evidence type="ECO:0000313" key="2">
    <source>
        <dbReference type="Proteomes" id="UP000814033"/>
    </source>
</evidence>
<reference evidence="1" key="1">
    <citation type="submission" date="2021-02" db="EMBL/GenBank/DDBJ databases">
        <authorList>
            <consortium name="DOE Joint Genome Institute"/>
            <person name="Ahrendt S."/>
            <person name="Looney B.P."/>
            <person name="Miyauchi S."/>
            <person name="Morin E."/>
            <person name="Drula E."/>
            <person name="Courty P.E."/>
            <person name="Chicoki N."/>
            <person name="Fauchery L."/>
            <person name="Kohler A."/>
            <person name="Kuo A."/>
            <person name="Labutti K."/>
            <person name="Pangilinan J."/>
            <person name="Lipzen A."/>
            <person name="Riley R."/>
            <person name="Andreopoulos W."/>
            <person name="He G."/>
            <person name="Johnson J."/>
            <person name="Barry K.W."/>
            <person name="Grigoriev I.V."/>
            <person name="Nagy L."/>
            <person name="Hibbett D."/>
            <person name="Henrissat B."/>
            <person name="Matheny P.B."/>
            <person name="Labbe J."/>
            <person name="Martin F."/>
        </authorList>
    </citation>
    <scope>NUCLEOTIDE SEQUENCE</scope>
    <source>
        <strain evidence="1">FP105234-sp</strain>
    </source>
</reference>
<gene>
    <name evidence="1" type="ORF">FA95DRAFT_1479529</name>
</gene>